<protein>
    <submittedName>
        <fullName evidence="2">Uncharacterized protein</fullName>
    </submittedName>
</protein>
<feature type="non-terminal residue" evidence="2">
    <location>
        <position position="1"/>
    </location>
</feature>
<feature type="compositionally biased region" description="Polar residues" evidence="1">
    <location>
        <begin position="1"/>
        <end position="10"/>
    </location>
</feature>
<organism evidence="2 3">
    <name type="scientific">Allacma fusca</name>
    <dbReference type="NCBI Taxonomy" id="39272"/>
    <lineage>
        <taxon>Eukaryota</taxon>
        <taxon>Metazoa</taxon>
        <taxon>Ecdysozoa</taxon>
        <taxon>Arthropoda</taxon>
        <taxon>Hexapoda</taxon>
        <taxon>Collembola</taxon>
        <taxon>Symphypleona</taxon>
        <taxon>Sminthuridae</taxon>
        <taxon>Allacma</taxon>
    </lineage>
</organism>
<name>A0A8J2J6M3_9HEXA</name>
<keyword evidence="3" id="KW-1185">Reference proteome</keyword>
<feature type="region of interest" description="Disordered" evidence="1">
    <location>
        <begin position="76"/>
        <end position="126"/>
    </location>
</feature>
<feature type="compositionally biased region" description="Basic and acidic residues" evidence="1">
    <location>
        <begin position="23"/>
        <end position="33"/>
    </location>
</feature>
<feature type="compositionally biased region" description="Polar residues" evidence="1">
    <location>
        <begin position="76"/>
        <end position="88"/>
    </location>
</feature>
<proteinExistence type="predicted"/>
<dbReference type="AlphaFoldDB" id="A0A8J2J6M3"/>
<accession>A0A8J2J6M3</accession>
<evidence type="ECO:0000256" key="1">
    <source>
        <dbReference type="SAM" id="MobiDB-lite"/>
    </source>
</evidence>
<gene>
    <name evidence="2" type="ORF">AFUS01_LOCUS1471</name>
</gene>
<feature type="region of interest" description="Disordered" evidence="1">
    <location>
        <begin position="1"/>
        <end position="33"/>
    </location>
</feature>
<feature type="compositionally biased region" description="Low complexity" evidence="1">
    <location>
        <begin position="108"/>
        <end position="120"/>
    </location>
</feature>
<dbReference type="EMBL" id="CAJVCH010008238">
    <property type="protein sequence ID" value="CAG7662904.1"/>
    <property type="molecule type" value="Genomic_DNA"/>
</dbReference>
<sequence length="126" mass="13756">IENPESSDSLENIEGPETLGNIERADNLEPEERTGNLNIDECAQNFESSEIVEYLPAPQNVTEFESANIALIIAENPSTDADVSSPRISENEKPSEEFLTAEETSNLESDTVETTTSVSTPELQPV</sequence>
<reference evidence="2" key="1">
    <citation type="submission" date="2021-06" db="EMBL/GenBank/DDBJ databases">
        <authorList>
            <person name="Hodson N. C."/>
            <person name="Mongue J. A."/>
            <person name="Jaron S. K."/>
        </authorList>
    </citation>
    <scope>NUCLEOTIDE SEQUENCE</scope>
</reference>
<dbReference type="Proteomes" id="UP000708208">
    <property type="component" value="Unassembled WGS sequence"/>
</dbReference>
<evidence type="ECO:0000313" key="2">
    <source>
        <dbReference type="EMBL" id="CAG7662904.1"/>
    </source>
</evidence>
<evidence type="ECO:0000313" key="3">
    <source>
        <dbReference type="Proteomes" id="UP000708208"/>
    </source>
</evidence>
<feature type="non-terminal residue" evidence="2">
    <location>
        <position position="126"/>
    </location>
</feature>
<comment type="caution">
    <text evidence="2">The sequence shown here is derived from an EMBL/GenBank/DDBJ whole genome shotgun (WGS) entry which is preliminary data.</text>
</comment>